<proteinExistence type="predicted"/>
<sequence length="133" mass="14239">MYCKAGLLAAKASQKQEAIDNFHHSLTLEPLLWEAWIGETNNELLGATVDLDEVLKPPPHLQGVPSAFSDVGELPSLPALAHPIVARLSKQYAMTPTPIPKGPSGTGMGFFTPEHGLAHATPLKFQLPAPQKS</sequence>
<evidence type="ECO:0000313" key="1">
    <source>
        <dbReference type="EMBL" id="CAG8720897.1"/>
    </source>
</evidence>
<keyword evidence="2" id="KW-1185">Reference proteome</keyword>
<accession>A0ACA9PV01</accession>
<organism evidence="1 2">
    <name type="scientific">Acaulospora colombiana</name>
    <dbReference type="NCBI Taxonomy" id="27376"/>
    <lineage>
        <taxon>Eukaryota</taxon>
        <taxon>Fungi</taxon>
        <taxon>Fungi incertae sedis</taxon>
        <taxon>Mucoromycota</taxon>
        <taxon>Glomeromycotina</taxon>
        <taxon>Glomeromycetes</taxon>
        <taxon>Diversisporales</taxon>
        <taxon>Acaulosporaceae</taxon>
        <taxon>Acaulospora</taxon>
    </lineage>
</organism>
<protein>
    <submittedName>
        <fullName evidence="1">2985_t:CDS:1</fullName>
    </submittedName>
</protein>
<dbReference type="Proteomes" id="UP000789525">
    <property type="component" value="Unassembled WGS sequence"/>
</dbReference>
<comment type="caution">
    <text evidence="1">The sequence shown here is derived from an EMBL/GenBank/DDBJ whole genome shotgun (WGS) entry which is preliminary data.</text>
</comment>
<dbReference type="EMBL" id="CAJVPT010038715">
    <property type="protein sequence ID" value="CAG8720897.1"/>
    <property type="molecule type" value="Genomic_DNA"/>
</dbReference>
<gene>
    <name evidence="1" type="ORF">ACOLOM_LOCUS11133</name>
</gene>
<name>A0ACA9PV01_9GLOM</name>
<reference evidence="1" key="1">
    <citation type="submission" date="2021-06" db="EMBL/GenBank/DDBJ databases">
        <authorList>
            <person name="Kallberg Y."/>
            <person name="Tangrot J."/>
            <person name="Rosling A."/>
        </authorList>
    </citation>
    <scope>NUCLEOTIDE SEQUENCE</scope>
    <source>
        <strain evidence="1">CL356</strain>
    </source>
</reference>
<evidence type="ECO:0000313" key="2">
    <source>
        <dbReference type="Proteomes" id="UP000789525"/>
    </source>
</evidence>
<feature type="non-terminal residue" evidence="1">
    <location>
        <position position="133"/>
    </location>
</feature>